<name>A0A2S3H0B7_9POAL</name>
<dbReference type="Proteomes" id="UP000243499">
    <property type="component" value="Chromosome 2"/>
</dbReference>
<evidence type="ECO:0000313" key="1">
    <source>
        <dbReference type="EMBL" id="PAN12663.2"/>
    </source>
</evidence>
<gene>
    <name evidence="1" type="ORF">PAHAL_2G333200</name>
</gene>
<accession>A0A2S3H0B7</accession>
<sequence>MEGSDNSSVHVLLLSYPILGHINPLLQLGKRLAAHRGVRCTLAVTRFVLGQEQAADRRSPRRHLLRRLRQGRLRRGRRRGGVPRAAPWTCRWRRVRRCRSCPACQRGSGRRTS</sequence>
<reference evidence="1" key="1">
    <citation type="submission" date="2018-04" db="EMBL/GenBank/DDBJ databases">
        <title>WGS assembly of Panicum hallii.</title>
        <authorList>
            <person name="Lovell J."/>
            <person name="Jenkins J."/>
            <person name="Lowry D."/>
            <person name="Mamidi S."/>
            <person name="Sreedasyam A."/>
            <person name="Weng X."/>
            <person name="Barry K."/>
            <person name="Bonette J."/>
            <person name="Campitelli B."/>
            <person name="Daum C."/>
            <person name="Gordon S."/>
            <person name="Gould B."/>
            <person name="Lipzen A."/>
            <person name="Macqueen A."/>
            <person name="Palacio-Mejia J."/>
            <person name="Plott C."/>
            <person name="Shakirov E."/>
            <person name="Shu S."/>
            <person name="Yoshinaga Y."/>
            <person name="Zane M."/>
            <person name="Rokhsar D."/>
            <person name="Grimwood J."/>
            <person name="Schmutz J."/>
            <person name="Juenger T."/>
        </authorList>
    </citation>
    <scope>NUCLEOTIDE SEQUENCE [LARGE SCALE GENOMIC DNA]</scope>
    <source>
        <strain evidence="1">FIL2</strain>
    </source>
</reference>
<dbReference type="SUPFAM" id="SSF53756">
    <property type="entry name" value="UDP-Glycosyltransferase/glycogen phosphorylase"/>
    <property type="match status" value="1"/>
</dbReference>
<dbReference type="EMBL" id="CM008047">
    <property type="protein sequence ID" value="PAN12663.2"/>
    <property type="molecule type" value="Genomic_DNA"/>
</dbReference>
<dbReference type="Gene3D" id="3.40.50.2000">
    <property type="entry name" value="Glycogen Phosphorylase B"/>
    <property type="match status" value="1"/>
</dbReference>
<dbReference type="Gramene" id="PAN12663">
    <property type="protein sequence ID" value="PAN12663"/>
    <property type="gene ID" value="PAHAL_2G333200"/>
</dbReference>
<proteinExistence type="predicted"/>
<organism evidence="1">
    <name type="scientific">Panicum hallii</name>
    <dbReference type="NCBI Taxonomy" id="206008"/>
    <lineage>
        <taxon>Eukaryota</taxon>
        <taxon>Viridiplantae</taxon>
        <taxon>Streptophyta</taxon>
        <taxon>Embryophyta</taxon>
        <taxon>Tracheophyta</taxon>
        <taxon>Spermatophyta</taxon>
        <taxon>Magnoliopsida</taxon>
        <taxon>Liliopsida</taxon>
        <taxon>Poales</taxon>
        <taxon>Poaceae</taxon>
        <taxon>PACMAD clade</taxon>
        <taxon>Panicoideae</taxon>
        <taxon>Panicodae</taxon>
        <taxon>Paniceae</taxon>
        <taxon>Panicinae</taxon>
        <taxon>Panicum</taxon>
        <taxon>Panicum sect. Panicum</taxon>
    </lineage>
</organism>
<dbReference type="AlphaFoldDB" id="A0A2S3H0B7"/>
<protein>
    <submittedName>
        <fullName evidence="1">Uncharacterized protein</fullName>
    </submittedName>
</protein>